<gene>
    <name evidence="2" type="ORF">M0813_18652</name>
</gene>
<protein>
    <submittedName>
        <fullName evidence="2">Uncharacterized protein</fullName>
    </submittedName>
</protein>
<accession>A0ABQ8YR83</accession>
<comment type="caution">
    <text evidence="2">The sequence shown here is derived from an EMBL/GenBank/DDBJ whole genome shotgun (WGS) entry which is preliminary data.</text>
</comment>
<dbReference type="EMBL" id="JAOAOG010000127">
    <property type="protein sequence ID" value="KAJ6247127.1"/>
    <property type="molecule type" value="Genomic_DNA"/>
</dbReference>
<keyword evidence="3" id="KW-1185">Reference proteome</keyword>
<feature type="region of interest" description="Disordered" evidence="1">
    <location>
        <begin position="44"/>
        <end position="75"/>
    </location>
</feature>
<evidence type="ECO:0000313" key="2">
    <source>
        <dbReference type="EMBL" id="KAJ6247127.1"/>
    </source>
</evidence>
<feature type="compositionally biased region" description="Polar residues" evidence="1">
    <location>
        <begin position="133"/>
        <end position="147"/>
    </location>
</feature>
<sequence length="147" mass="17233">MHLFWYETSYLITLDKNDEIDVFNCVSTCVMKQFLFQKQLSKAHSSSPWRGNSKAPKQKRNQNKRMGNNRRSQSHDHICRNCIQLWGKWNANGNPIIRTLKERIKVFENGEDPESDEKTDSEGEYLEKEKTGNKNQIITPNSRNNIS</sequence>
<organism evidence="2 3">
    <name type="scientific">Anaeramoeba flamelloides</name>
    <dbReference type="NCBI Taxonomy" id="1746091"/>
    <lineage>
        <taxon>Eukaryota</taxon>
        <taxon>Metamonada</taxon>
        <taxon>Anaeramoebidae</taxon>
        <taxon>Anaeramoeba</taxon>
    </lineage>
</organism>
<feature type="region of interest" description="Disordered" evidence="1">
    <location>
        <begin position="107"/>
        <end position="147"/>
    </location>
</feature>
<evidence type="ECO:0000256" key="1">
    <source>
        <dbReference type="SAM" id="MobiDB-lite"/>
    </source>
</evidence>
<reference evidence="2" key="1">
    <citation type="submission" date="2022-08" db="EMBL/GenBank/DDBJ databases">
        <title>Novel sulfate-reducing endosymbionts in the free-living metamonad Anaeramoeba.</title>
        <authorList>
            <person name="Jerlstrom-Hultqvist J."/>
            <person name="Cepicka I."/>
            <person name="Gallot-Lavallee L."/>
            <person name="Salas-Leiva D."/>
            <person name="Curtis B.A."/>
            <person name="Zahonova K."/>
            <person name="Pipaliya S."/>
            <person name="Dacks J."/>
            <person name="Roger A.J."/>
        </authorList>
    </citation>
    <scope>NUCLEOTIDE SEQUENCE</scope>
    <source>
        <strain evidence="2">Schooner1</strain>
    </source>
</reference>
<proteinExistence type="predicted"/>
<feature type="compositionally biased region" description="Basic and acidic residues" evidence="1">
    <location>
        <begin position="116"/>
        <end position="132"/>
    </location>
</feature>
<dbReference type="Proteomes" id="UP001150062">
    <property type="component" value="Unassembled WGS sequence"/>
</dbReference>
<name>A0ABQ8YR83_9EUKA</name>
<evidence type="ECO:0000313" key="3">
    <source>
        <dbReference type="Proteomes" id="UP001150062"/>
    </source>
</evidence>